<protein>
    <recommendedName>
        <fullName evidence="3">Teneurin-like YD-shell domain-containing protein</fullName>
    </recommendedName>
</protein>
<evidence type="ECO:0000256" key="2">
    <source>
        <dbReference type="SAM" id="MobiDB-lite"/>
    </source>
</evidence>
<keyword evidence="5" id="KW-1185">Reference proteome</keyword>
<dbReference type="NCBIfam" id="TIGR03696">
    <property type="entry name" value="Rhs_assc_core"/>
    <property type="match status" value="1"/>
</dbReference>
<feature type="compositionally biased region" description="Polar residues" evidence="2">
    <location>
        <begin position="269"/>
        <end position="281"/>
    </location>
</feature>
<dbReference type="EMBL" id="BAABRL010000011">
    <property type="protein sequence ID" value="GAA5497019.1"/>
    <property type="molecule type" value="Genomic_DNA"/>
</dbReference>
<proteinExistence type="predicted"/>
<feature type="compositionally biased region" description="Low complexity" evidence="2">
    <location>
        <begin position="235"/>
        <end position="253"/>
    </location>
</feature>
<dbReference type="PANTHER" id="PTHR32305">
    <property type="match status" value="1"/>
</dbReference>
<comment type="caution">
    <text evidence="4">The sequence shown here is derived from an EMBL/GenBank/DDBJ whole genome shotgun (WGS) entry which is preliminary data.</text>
</comment>
<organism evidence="4 5">
    <name type="scientific">Rubritalea halochordaticola</name>
    <dbReference type="NCBI Taxonomy" id="714537"/>
    <lineage>
        <taxon>Bacteria</taxon>
        <taxon>Pseudomonadati</taxon>
        <taxon>Verrucomicrobiota</taxon>
        <taxon>Verrucomicrobiia</taxon>
        <taxon>Verrucomicrobiales</taxon>
        <taxon>Rubritaleaceae</taxon>
        <taxon>Rubritalea</taxon>
    </lineage>
</organism>
<evidence type="ECO:0000256" key="1">
    <source>
        <dbReference type="ARBA" id="ARBA00022737"/>
    </source>
</evidence>
<sequence length="1384" mass="151742">MDSSAAVSLPRQAPPREQDPPTQPTPEGWWKEWSSKANRGNRDAACLSLGNCLSFYYGAGSSAAVTDGMRTITTYNSSYMETGVEVRSIQSTNPSQNLLVSSRTAKLSYGVDSFGRPLKWFYNGDENDYEIERHGCCGLEFSRDRSGATRSYAKDVLKRTYRVISQRSSNGPSVTSTTAYDGLEITRKRHSDAFAPVLISKSSGSLSGLRTDYEYPDADDDGTNETASRVTVHNSGSGSTTTNTSPDGSTTITVTFADGSTKSTKDQDNNQTTYDKGTHTLNGGGLYTLVTAPNGTQSTKSYRDQLGRTIRTEYADGNYSEMVYYGSSESIPAGARGKLNVSKDADQVSFENSNPATGAVSHGTLTSYGYNTEGERNSVTTQLPDDQQLVQTKDSDVVSDGTLGVCLRTRSYTNGVLVSTSLRSTDGYSSKTTTLAGTSSSSRTAPLITYYEQGDTIPQGKQVGDVKTIDGTDGKWEVTSIAADGTQRRQYYLDGLMVASVSFESGSTLPASAPADITNVTDTGFITGTSMEYDDFGRTTSVTNARTGTVTYNGYHDSGSLVSMTDATNNTTVYYYDKMGRTIQVNATDTDVINDSGNTVNCANITYTSYYPTGQVKATWGDQTYARLNIYDSLNRLKELRTYQNLAHGTEPTSSTPGFAKTGWIYDGQRGWLLEKNYDGETDDGATDPDYTYTAAGRLLTRTWERGITTTYSYENGMLASTVYSDTTTPGVTYAYDSFGRVVTVTQSNGTTENVHSYVYDTDTDGTDPDTNDMLLKQEIVSYANASHVRTIDRHYDSLYRPIGYELKSTTATETASSYGYDNAGRLHQVGASYPLPTSPEFTYSYLAESGGMVQGVTGPAHSVTNTYESARNILTQKLNKDKASTPATVSHFTYLVNEIGQRESQTTAGTAFSSSFVRSFGYDAKGQVVSDNHDTNNTFDRAYAFDGIGNRTSATEDTTTVNYTANSKNQYSAVGTTSQTYDADGNLTNDGTYKYIYDAENRLIKTTDQSDVTVTWYKYDYLSRRWTYDDGTISHRYVYDGWNPIAVYSNSLLLKTYTWGKDLSGSMQGAGGVGGLLAVKENSSGNSYYPTYNGNGNVSEYLDSSGAVVAHYEYDAFGKTVNDTTQNTKNFAHRFSTKQWDSEASLYYYGYRYYTPETGRWINRDPIEENGGLNLYGFVRNVALNYNDLLGLAPIGGGGNITVVYDPPNPREVVPQILDLGESGTNYYNRVVNCKCGKLEVVSERERSNGEIRQKKQCCITCHVSFEAVMKISREQAANLQTTIALIYGHEQWHIVDRNQLVEKKLVEPLKKERGCYRKENECADAAKKLSEDLTEKLITLTSPDPKHVRHDNDPNTAMPGNGEPIPPMKGTLPGIIEVIGQN</sequence>
<dbReference type="PRINTS" id="PR00394">
    <property type="entry name" value="RHSPROTEIN"/>
</dbReference>
<dbReference type="NCBIfam" id="TIGR01643">
    <property type="entry name" value="YD_repeat_2x"/>
    <property type="match status" value="1"/>
</dbReference>
<dbReference type="Gene3D" id="2.180.10.10">
    <property type="entry name" value="RHS repeat-associated core"/>
    <property type="match status" value="1"/>
</dbReference>
<name>A0ABP9V554_9BACT</name>
<feature type="region of interest" description="Disordered" evidence="2">
    <location>
        <begin position="209"/>
        <end position="284"/>
    </location>
</feature>
<accession>A0ABP9V554</accession>
<dbReference type="Pfam" id="PF25023">
    <property type="entry name" value="TEN_YD-shell"/>
    <property type="match status" value="1"/>
</dbReference>
<dbReference type="InterPro" id="IPR006530">
    <property type="entry name" value="YD"/>
</dbReference>
<keyword evidence="1" id="KW-0677">Repeat</keyword>
<evidence type="ECO:0000313" key="5">
    <source>
        <dbReference type="Proteomes" id="UP001424741"/>
    </source>
</evidence>
<feature type="compositionally biased region" description="Basic and acidic residues" evidence="2">
    <location>
        <begin position="1346"/>
        <end position="1355"/>
    </location>
</feature>
<dbReference type="InterPro" id="IPR056823">
    <property type="entry name" value="TEN-like_YD-shell"/>
</dbReference>
<evidence type="ECO:0000313" key="4">
    <source>
        <dbReference type="EMBL" id="GAA5497019.1"/>
    </source>
</evidence>
<dbReference type="InterPro" id="IPR050708">
    <property type="entry name" value="T6SS_VgrG/RHS"/>
</dbReference>
<feature type="region of interest" description="Disordered" evidence="2">
    <location>
        <begin position="1"/>
        <end position="27"/>
    </location>
</feature>
<dbReference type="Proteomes" id="UP001424741">
    <property type="component" value="Unassembled WGS sequence"/>
</dbReference>
<dbReference type="PANTHER" id="PTHR32305:SF15">
    <property type="entry name" value="PROTEIN RHSA-RELATED"/>
    <property type="match status" value="1"/>
</dbReference>
<feature type="compositionally biased region" description="Acidic residues" evidence="2">
    <location>
        <begin position="214"/>
        <end position="223"/>
    </location>
</feature>
<evidence type="ECO:0000259" key="3">
    <source>
        <dbReference type="Pfam" id="PF25023"/>
    </source>
</evidence>
<feature type="region of interest" description="Disordered" evidence="2">
    <location>
        <begin position="1344"/>
        <end position="1374"/>
    </location>
</feature>
<feature type="domain" description="Teneurin-like YD-shell" evidence="3">
    <location>
        <begin position="920"/>
        <end position="1166"/>
    </location>
</feature>
<gene>
    <name evidence="4" type="ORF">Rhal01_03207</name>
</gene>
<reference evidence="4 5" key="1">
    <citation type="submission" date="2024-02" db="EMBL/GenBank/DDBJ databases">
        <title>Rubritalea halochordaticola NBRC 107102.</title>
        <authorList>
            <person name="Ichikawa N."/>
            <person name="Katano-Makiyama Y."/>
            <person name="Hidaka K."/>
        </authorList>
    </citation>
    <scope>NUCLEOTIDE SEQUENCE [LARGE SCALE GENOMIC DNA]</scope>
    <source>
        <strain evidence="4 5">NBRC 107102</strain>
    </source>
</reference>
<dbReference type="InterPro" id="IPR022385">
    <property type="entry name" value="Rhs_assc_core"/>
</dbReference>
<feature type="compositionally biased region" description="Polar residues" evidence="2">
    <location>
        <begin position="224"/>
        <end position="234"/>
    </location>
</feature>